<dbReference type="Gene3D" id="3.30.70.580">
    <property type="entry name" value="Pseudouridine synthase I, catalytic domain, N-terminal subdomain"/>
    <property type="match status" value="1"/>
</dbReference>
<evidence type="ECO:0000259" key="8">
    <source>
        <dbReference type="Pfam" id="PF01416"/>
    </source>
</evidence>
<dbReference type="PIRSF" id="PIRSF001430">
    <property type="entry name" value="tRNA_psdUrid_synth"/>
    <property type="match status" value="1"/>
</dbReference>
<keyword evidence="2 4" id="KW-0819">tRNA processing</keyword>
<dbReference type="CDD" id="cd02570">
    <property type="entry name" value="PseudoU_synth_EcTruA"/>
    <property type="match status" value="1"/>
</dbReference>
<dbReference type="eggNOG" id="COG0101">
    <property type="taxonomic scope" value="Bacteria"/>
</dbReference>
<evidence type="ECO:0000313" key="9">
    <source>
        <dbReference type="EMBL" id="AGF48229.1"/>
    </source>
</evidence>
<comment type="catalytic activity">
    <reaction evidence="4 7">
        <text>uridine(38/39/40) in tRNA = pseudouridine(38/39/40) in tRNA</text>
        <dbReference type="Rhea" id="RHEA:22376"/>
        <dbReference type="Rhea" id="RHEA-COMP:10085"/>
        <dbReference type="Rhea" id="RHEA-COMP:10087"/>
        <dbReference type="ChEBI" id="CHEBI:65314"/>
        <dbReference type="ChEBI" id="CHEBI:65315"/>
        <dbReference type="EC" id="5.4.99.12"/>
    </reaction>
</comment>
<gene>
    <name evidence="4" type="primary">truA</name>
    <name evidence="9" type="ORF">CONE_0440</name>
</gene>
<name>M1LYM1_9PROT</name>
<dbReference type="PANTHER" id="PTHR11142">
    <property type="entry name" value="PSEUDOURIDYLATE SYNTHASE"/>
    <property type="match status" value="1"/>
</dbReference>
<evidence type="ECO:0000313" key="10">
    <source>
        <dbReference type="Proteomes" id="UP000011541"/>
    </source>
</evidence>
<evidence type="ECO:0000256" key="2">
    <source>
        <dbReference type="ARBA" id="ARBA00022694"/>
    </source>
</evidence>
<evidence type="ECO:0000256" key="7">
    <source>
        <dbReference type="RuleBase" id="RU003792"/>
    </source>
</evidence>
<dbReference type="PANTHER" id="PTHR11142:SF0">
    <property type="entry name" value="TRNA PSEUDOURIDINE SYNTHASE-LIKE 1"/>
    <property type="match status" value="1"/>
</dbReference>
<dbReference type="InterPro" id="IPR020094">
    <property type="entry name" value="TruA/RsuA/RluB/E/F_N"/>
</dbReference>
<dbReference type="STRING" id="1208920.CONE_0440"/>
<feature type="domain" description="Pseudouridine synthase I TruA alpha/beta" evidence="8">
    <location>
        <begin position="9"/>
        <end position="104"/>
    </location>
</feature>
<dbReference type="Pfam" id="PF01416">
    <property type="entry name" value="PseudoU_synth_1"/>
    <property type="match status" value="2"/>
</dbReference>
<dbReference type="NCBIfam" id="TIGR00071">
    <property type="entry name" value="hisT_truA"/>
    <property type="match status" value="1"/>
</dbReference>
<dbReference type="HOGENOM" id="CLU_014673_0_2_4"/>
<dbReference type="RefSeq" id="WP_015396916.1">
    <property type="nucleotide sequence ID" value="NC_020299.1"/>
</dbReference>
<dbReference type="Gene3D" id="3.30.70.660">
    <property type="entry name" value="Pseudouridine synthase I, catalytic domain, C-terminal subdomain"/>
    <property type="match status" value="1"/>
</dbReference>
<dbReference type="KEGG" id="kon:CONE_0440"/>
<dbReference type="AlphaFoldDB" id="M1LYM1"/>
<evidence type="ECO:0000256" key="4">
    <source>
        <dbReference type="HAMAP-Rule" id="MF_00171"/>
    </source>
</evidence>
<comment type="caution">
    <text evidence="4">Lacks conserved residue(s) required for the propagation of feature annotation.</text>
</comment>
<organism evidence="9 10">
    <name type="scientific">Candidatus Kinetoplastidibacterium stringomonadis TCC290E</name>
    <dbReference type="NCBI Taxonomy" id="1208920"/>
    <lineage>
        <taxon>Bacteria</taxon>
        <taxon>Pseudomonadati</taxon>
        <taxon>Pseudomonadota</taxon>
        <taxon>Betaproteobacteria</taxon>
        <taxon>Candidatus Kinetoplastidibacterium</taxon>
    </lineage>
</organism>
<dbReference type="OrthoDB" id="9811823at2"/>
<dbReference type="HAMAP" id="MF_00171">
    <property type="entry name" value="TruA"/>
    <property type="match status" value="1"/>
</dbReference>
<protein>
    <recommendedName>
        <fullName evidence="4">tRNA pseudouridine synthase A</fullName>
        <ecNumber evidence="4">5.4.99.12</ecNumber>
    </recommendedName>
    <alternativeName>
        <fullName evidence="4">tRNA pseudouridine(38-40) synthase</fullName>
    </alternativeName>
    <alternativeName>
        <fullName evidence="4">tRNA pseudouridylate synthase I</fullName>
    </alternativeName>
    <alternativeName>
        <fullName evidence="4">tRNA-uridine isomerase I</fullName>
    </alternativeName>
</protein>
<reference evidence="9 10" key="1">
    <citation type="journal article" date="2013" name="Genome Biol. Evol.">
        <title>Genome evolution and phylogenomic analysis of candidatus kinetoplastibacterium, the betaproteobacterial endosymbionts of strigomonas and angomonas.</title>
        <authorList>
            <person name="Alves J.M."/>
            <person name="Serrano M.G."/>
            <person name="Maia da Silva F."/>
            <person name="Voegtly L.J."/>
            <person name="Matveyev A.V."/>
            <person name="Teixeira M.M."/>
            <person name="Camargo E.P."/>
            <person name="Buck G.A."/>
        </authorList>
    </citation>
    <scope>NUCLEOTIDE SEQUENCE [LARGE SCALE GENOMIC DNA]</scope>
    <source>
        <strain evidence="9 10">TCC290E</strain>
    </source>
</reference>
<evidence type="ECO:0000256" key="1">
    <source>
        <dbReference type="ARBA" id="ARBA00009375"/>
    </source>
</evidence>
<dbReference type="InterPro" id="IPR020103">
    <property type="entry name" value="PsdUridine_synth_cat_dom_sf"/>
</dbReference>
<dbReference type="Proteomes" id="UP000011541">
    <property type="component" value="Chromosome"/>
</dbReference>
<evidence type="ECO:0000256" key="6">
    <source>
        <dbReference type="PIRSR" id="PIRSR001430-2"/>
    </source>
</evidence>
<keyword evidence="10" id="KW-1185">Reference proteome</keyword>
<keyword evidence="3 4" id="KW-0413">Isomerase</keyword>
<comment type="function">
    <text evidence="4">Formation of pseudouridine at positions 38, 39 and 40 in the anticodon stem and loop of transfer RNAs.</text>
</comment>
<comment type="similarity">
    <text evidence="1 4 7">Belongs to the tRNA pseudouridine synthase TruA family.</text>
</comment>
<feature type="binding site" evidence="4 6">
    <location>
        <position position="111"/>
    </location>
    <ligand>
        <name>substrate</name>
    </ligand>
</feature>
<sequence>MYRIAMGISYNGSGFCGWQTQSNSCSIQDIIENALYNFSGSKKTRVVCAGRTDAGVHAVNQVIHFDTNLNREIESWIRGVNSFLPKSISVTWAQLVDKNFHARFSAISRTYSYIIYCSKVRSAIYNELVGWNFYILDIELMKSAVNLLVGKHDFSSFRSSQCQSKTPIRTIYSANIQKHGPFIIFTIIANAFLHHMIRNIVGSLICIGRSNKDPIWIKELLLAKDRTKGGATFSPNGLYLMDVEYPSNFCINKKKFDNQFFLHF</sequence>
<dbReference type="GO" id="GO:0031119">
    <property type="term" value="P:tRNA pseudouridine synthesis"/>
    <property type="evidence" value="ECO:0007669"/>
    <property type="project" value="UniProtKB-UniRule"/>
</dbReference>
<evidence type="ECO:0000256" key="3">
    <source>
        <dbReference type="ARBA" id="ARBA00023235"/>
    </source>
</evidence>
<dbReference type="InterPro" id="IPR020097">
    <property type="entry name" value="PsdUridine_synth_TruA_a/b_dom"/>
</dbReference>
<proteinExistence type="inferred from homology"/>
<dbReference type="InterPro" id="IPR001406">
    <property type="entry name" value="PsdUridine_synth_TruA"/>
</dbReference>
<dbReference type="SUPFAM" id="SSF55120">
    <property type="entry name" value="Pseudouridine synthase"/>
    <property type="match status" value="1"/>
</dbReference>
<comment type="subunit">
    <text evidence="4">Homodimer.</text>
</comment>
<dbReference type="EC" id="5.4.99.12" evidence="4"/>
<accession>M1LYM1</accession>
<evidence type="ECO:0000256" key="5">
    <source>
        <dbReference type="PIRSR" id="PIRSR001430-1"/>
    </source>
</evidence>
<dbReference type="EMBL" id="CP003805">
    <property type="protein sequence ID" value="AGF48229.1"/>
    <property type="molecule type" value="Genomic_DNA"/>
</dbReference>
<feature type="active site" description="Nucleophile" evidence="4 5">
    <location>
        <position position="53"/>
    </location>
</feature>
<dbReference type="PATRIC" id="fig|1208920.3.peg.210"/>
<dbReference type="InterPro" id="IPR020095">
    <property type="entry name" value="PsdUridine_synth_TruA_C"/>
</dbReference>
<dbReference type="GO" id="GO:0160147">
    <property type="term" value="F:tRNA pseudouridine(38-40) synthase activity"/>
    <property type="evidence" value="ECO:0007669"/>
    <property type="project" value="UniProtKB-EC"/>
</dbReference>
<feature type="domain" description="Pseudouridine synthase I TruA alpha/beta" evidence="8">
    <location>
        <begin position="144"/>
        <end position="246"/>
    </location>
</feature>
<dbReference type="GO" id="GO:0003723">
    <property type="term" value="F:RNA binding"/>
    <property type="evidence" value="ECO:0007669"/>
    <property type="project" value="InterPro"/>
</dbReference>
<dbReference type="FunFam" id="3.30.70.580:FF:000001">
    <property type="entry name" value="tRNA pseudouridine synthase A"/>
    <property type="match status" value="1"/>
</dbReference>